<evidence type="ECO:0000313" key="5">
    <source>
        <dbReference type="Proteomes" id="UP000229834"/>
    </source>
</evidence>
<name>A0A2H0K6F7_9BACT</name>
<sequence>MKLSIGIVGLPNVGKSTLFNALTKKSVPAENYPFCTIDPSVGIVAVPDERLAKLSELSKSAKTIPAVVEFVDIAGLVKGASEGEGLGNQFLSHIREVDAIIEVVRIFEDEKIVHVAGKINPIHDIEVINLELILSDLQVVDKRLAGIERDVKRGDKMTIIEKQVLEKVKNALESEKPASSADLDDKELEIIKGFNLISSKPVLYVLNASEVSNKV</sequence>
<dbReference type="GO" id="GO:0005524">
    <property type="term" value="F:ATP binding"/>
    <property type="evidence" value="ECO:0007669"/>
    <property type="project" value="InterPro"/>
</dbReference>
<dbReference type="InterPro" id="IPR006073">
    <property type="entry name" value="GTP-bd"/>
</dbReference>
<dbReference type="Gene3D" id="3.10.20.30">
    <property type="match status" value="1"/>
</dbReference>
<dbReference type="PRINTS" id="PR00326">
    <property type="entry name" value="GTP1OBG"/>
</dbReference>
<feature type="non-terminal residue" evidence="4">
    <location>
        <position position="215"/>
    </location>
</feature>
<dbReference type="GO" id="GO:0005525">
    <property type="term" value="F:GTP binding"/>
    <property type="evidence" value="ECO:0007669"/>
    <property type="project" value="InterPro"/>
</dbReference>
<dbReference type="Pfam" id="PF01926">
    <property type="entry name" value="MMR_HSR1"/>
    <property type="match status" value="1"/>
</dbReference>
<dbReference type="Gene3D" id="1.10.150.300">
    <property type="entry name" value="TGS-like domain"/>
    <property type="match status" value="1"/>
</dbReference>
<keyword evidence="1" id="KW-0547">Nucleotide-binding</keyword>
<evidence type="ECO:0000259" key="3">
    <source>
        <dbReference type="PROSITE" id="PS51710"/>
    </source>
</evidence>
<organism evidence="4 5">
    <name type="scientific">Candidatus Zambryskibacteria bacterium CG11_big_fil_rev_8_21_14_0_20_40_24</name>
    <dbReference type="NCBI Taxonomy" id="1975116"/>
    <lineage>
        <taxon>Bacteria</taxon>
        <taxon>Candidatus Zambryskiibacteriota</taxon>
    </lineage>
</organism>
<dbReference type="PROSITE" id="PS51710">
    <property type="entry name" value="G_OBG"/>
    <property type="match status" value="1"/>
</dbReference>
<gene>
    <name evidence="4" type="ORF">COV95_02065</name>
</gene>
<evidence type="ECO:0000256" key="1">
    <source>
        <dbReference type="ARBA" id="ARBA00022741"/>
    </source>
</evidence>
<dbReference type="InterPro" id="IPR027417">
    <property type="entry name" value="P-loop_NTPase"/>
</dbReference>
<dbReference type="NCBIfam" id="TIGR00092">
    <property type="entry name" value="redox-regulated ATPase YchF"/>
    <property type="match status" value="1"/>
</dbReference>
<reference evidence="4 5" key="1">
    <citation type="submission" date="2017-09" db="EMBL/GenBank/DDBJ databases">
        <title>Depth-based differentiation of microbial function through sediment-hosted aquifers and enrichment of novel symbionts in the deep terrestrial subsurface.</title>
        <authorList>
            <person name="Probst A.J."/>
            <person name="Ladd B."/>
            <person name="Jarett J.K."/>
            <person name="Geller-Mcgrath D.E."/>
            <person name="Sieber C.M."/>
            <person name="Emerson J.B."/>
            <person name="Anantharaman K."/>
            <person name="Thomas B.C."/>
            <person name="Malmstrom R."/>
            <person name="Stieglmeier M."/>
            <person name="Klingl A."/>
            <person name="Woyke T."/>
            <person name="Ryan C.M."/>
            <person name="Banfield J.F."/>
        </authorList>
    </citation>
    <scope>NUCLEOTIDE SEQUENCE [LARGE SCALE GENOMIC DNA]</scope>
    <source>
        <strain evidence="4">CG11_big_fil_rev_8_21_14_0_20_40_24</strain>
    </source>
</reference>
<dbReference type="InterPro" id="IPR031167">
    <property type="entry name" value="G_OBG"/>
</dbReference>
<dbReference type="InterPro" id="IPR023192">
    <property type="entry name" value="TGS-like_dom_sf"/>
</dbReference>
<feature type="domain" description="OBG-type G" evidence="3">
    <location>
        <begin position="3"/>
        <end position="215"/>
    </location>
</feature>
<dbReference type="PANTHER" id="PTHR23305">
    <property type="entry name" value="OBG GTPASE FAMILY"/>
    <property type="match status" value="1"/>
</dbReference>
<dbReference type="AlphaFoldDB" id="A0A2H0K6F7"/>
<dbReference type="InterPro" id="IPR012675">
    <property type="entry name" value="Beta-grasp_dom_sf"/>
</dbReference>
<dbReference type="GO" id="GO:0005737">
    <property type="term" value="C:cytoplasm"/>
    <property type="evidence" value="ECO:0007669"/>
    <property type="project" value="TreeGrafter"/>
</dbReference>
<dbReference type="GO" id="GO:0016887">
    <property type="term" value="F:ATP hydrolysis activity"/>
    <property type="evidence" value="ECO:0007669"/>
    <property type="project" value="InterPro"/>
</dbReference>
<dbReference type="PANTHER" id="PTHR23305:SF18">
    <property type="entry name" value="OBG-TYPE G DOMAIN-CONTAINING PROTEIN"/>
    <property type="match status" value="1"/>
</dbReference>
<dbReference type="CDD" id="cd01900">
    <property type="entry name" value="YchF"/>
    <property type="match status" value="1"/>
</dbReference>
<dbReference type="EMBL" id="PCVC01000059">
    <property type="protein sequence ID" value="PIQ66826.1"/>
    <property type="molecule type" value="Genomic_DNA"/>
</dbReference>
<proteinExistence type="predicted"/>
<dbReference type="InterPro" id="IPR041706">
    <property type="entry name" value="YchF_N"/>
</dbReference>
<evidence type="ECO:0000313" key="4">
    <source>
        <dbReference type="EMBL" id="PIQ66826.1"/>
    </source>
</evidence>
<dbReference type="Gene3D" id="3.40.50.300">
    <property type="entry name" value="P-loop containing nucleotide triphosphate hydrolases"/>
    <property type="match status" value="1"/>
</dbReference>
<evidence type="ECO:0000256" key="2">
    <source>
        <dbReference type="ARBA" id="ARBA00022842"/>
    </source>
</evidence>
<accession>A0A2H0K6F7</accession>
<dbReference type="FunFam" id="1.10.150.300:FF:000004">
    <property type="entry name" value="Ribosome-binding ATPase YchF"/>
    <property type="match status" value="1"/>
</dbReference>
<comment type="caution">
    <text evidence="4">The sequence shown here is derived from an EMBL/GenBank/DDBJ whole genome shotgun (WGS) entry which is preliminary data.</text>
</comment>
<keyword evidence="2" id="KW-0460">Magnesium</keyword>
<dbReference type="Proteomes" id="UP000229834">
    <property type="component" value="Unassembled WGS sequence"/>
</dbReference>
<dbReference type="SUPFAM" id="SSF52540">
    <property type="entry name" value="P-loop containing nucleoside triphosphate hydrolases"/>
    <property type="match status" value="1"/>
</dbReference>
<protein>
    <submittedName>
        <fullName evidence="4">Redox-regulated ATPase YchF</fullName>
    </submittedName>
</protein>
<dbReference type="InterPro" id="IPR004396">
    <property type="entry name" value="ATPase_YchF/OLA1"/>
</dbReference>